<evidence type="ECO:0000259" key="7">
    <source>
        <dbReference type="Pfam" id="PF10035"/>
    </source>
</evidence>
<dbReference type="InterPro" id="IPR044035">
    <property type="entry name" value="DUF5698"/>
</dbReference>
<accession>F4LK71</accession>
<keyword evidence="5 6" id="KW-0472">Membrane</keyword>
<feature type="transmembrane region" description="Helical" evidence="6">
    <location>
        <begin position="44"/>
        <end position="68"/>
    </location>
</feature>
<feature type="domain" description="DUF5698" evidence="8">
    <location>
        <begin position="32"/>
        <end position="88"/>
    </location>
</feature>
<gene>
    <name evidence="9" type="ordered locus">Trebr_2118</name>
</gene>
<evidence type="ECO:0008006" key="11">
    <source>
        <dbReference type="Google" id="ProtNLM"/>
    </source>
</evidence>
<dbReference type="GO" id="GO:0005886">
    <property type="term" value="C:plasma membrane"/>
    <property type="evidence" value="ECO:0007669"/>
    <property type="project" value="UniProtKB-SubCell"/>
</dbReference>
<dbReference type="OrthoDB" id="48231at2"/>
<dbReference type="eggNOG" id="COG4843">
    <property type="taxonomic scope" value="Bacteria"/>
</dbReference>
<comment type="subcellular location">
    <subcellularLocation>
        <location evidence="1">Cell membrane</location>
        <topology evidence="1">Multi-pass membrane protein</topology>
    </subcellularLocation>
</comment>
<evidence type="ECO:0000256" key="3">
    <source>
        <dbReference type="ARBA" id="ARBA00022692"/>
    </source>
</evidence>
<evidence type="ECO:0000313" key="10">
    <source>
        <dbReference type="Proteomes" id="UP000006546"/>
    </source>
</evidence>
<dbReference type="AlphaFoldDB" id="F4LK71"/>
<dbReference type="RefSeq" id="WP_013759236.1">
    <property type="nucleotide sequence ID" value="NC_015500.1"/>
</dbReference>
<evidence type="ECO:0000256" key="1">
    <source>
        <dbReference type="ARBA" id="ARBA00004651"/>
    </source>
</evidence>
<sequence length="184" mass="20149">MNIITDFLTGSSIWVYLFIFFGKMLEVALSSLRTLMITKGQRTAGATVSVFEYAIWFCITGTALTGFASDPLKMFVLIAAFAFGQLLGSWIEEKIALGYITLSVIFNECGKADEAVKSLRDQGYAVTILRGEGRECSKKTIAFMVIQRKAEKTVKKTVKSFDPKVVINSTASNGLLGGVMSGRR</sequence>
<reference evidence="10" key="1">
    <citation type="submission" date="2011-04" db="EMBL/GenBank/DDBJ databases">
        <title>The complete genome of Treponema brennaborense DSM 12168.</title>
        <authorList>
            <person name="Lucas S."/>
            <person name="Han J."/>
            <person name="Lapidus A."/>
            <person name="Bruce D."/>
            <person name="Goodwin L."/>
            <person name="Pitluck S."/>
            <person name="Peters L."/>
            <person name="Kyrpides N."/>
            <person name="Mavromatis K."/>
            <person name="Ivanova N."/>
            <person name="Mikhailova N."/>
            <person name="Pagani I."/>
            <person name="Teshima H."/>
            <person name="Detter J.C."/>
            <person name="Tapia R."/>
            <person name="Han C."/>
            <person name="Land M."/>
            <person name="Hauser L."/>
            <person name="Markowitz V."/>
            <person name="Cheng J.-F."/>
            <person name="Hugenholtz P."/>
            <person name="Woyke T."/>
            <person name="Wu D."/>
            <person name="Gronow S."/>
            <person name="Wellnitz S."/>
            <person name="Brambilla E."/>
            <person name="Klenk H.-P."/>
            <person name="Eisen J.A."/>
        </authorList>
    </citation>
    <scope>NUCLEOTIDE SEQUENCE [LARGE SCALE GENOMIC DNA]</scope>
    <source>
        <strain evidence="10">DSM 12168 / CIP 105900 / DD5/3</strain>
    </source>
</reference>
<dbReference type="CDD" id="cd16381">
    <property type="entry name" value="YitT_C_like_1"/>
    <property type="match status" value="1"/>
</dbReference>
<dbReference type="Pfam" id="PF18955">
    <property type="entry name" value="DUF5698"/>
    <property type="match status" value="1"/>
</dbReference>
<name>F4LK71_TREBD</name>
<dbReference type="EMBL" id="CP002696">
    <property type="protein sequence ID" value="AEE17533.1"/>
    <property type="molecule type" value="Genomic_DNA"/>
</dbReference>
<dbReference type="PANTHER" id="PTHR40060">
    <property type="entry name" value="UPF0316 PROTEIN YEBE"/>
    <property type="match status" value="1"/>
</dbReference>
<protein>
    <recommendedName>
        <fullName evidence="11">DUF5698 domain-containing protein</fullName>
    </recommendedName>
</protein>
<dbReference type="PANTHER" id="PTHR40060:SF1">
    <property type="entry name" value="UPF0316 PROTEIN YEBE"/>
    <property type="match status" value="1"/>
</dbReference>
<organism evidence="9 10">
    <name type="scientific">Treponema brennaborense (strain DSM 12168 / CIP 105900 / DD5/3)</name>
    <dbReference type="NCBI Taxonomy" id="906968"/>
    <lineage>
        <taxon>Bacteria</taxon>
        <taxon>Pseudomonadati</taxon>
        <taxon>Spirochaetota</taxon>
        <taxon>Spirochaetia</taxon>
        <taxon>Spirochaetales</taxon>
        <taxon>Treponemataceae</taxon>
        <taxon>Treponema</taxon>
    </lineage>
</organism>
<feature type="domain" description="DUF2179" evidence="7">
    <location>
        <begin position="125"/>
        <end position="175"/>
    </location>
</feature>
<keyword evidence="4 6" id="KW-1133">Transmembrane helix</keyword>
<evidence type="ECO:0000313" key="9">
    <source>
        <dbReference type="EMBL" id="AEE17533.1"/>
    </source>
</evidence>
<dbReference type="InterPro" id="IPR019264">
    <property type="entry name" value="DUF2179"/>
</dbReference>
<dbReference type="HOGENOM" id="CLU_106166_0_0_12"/>
<evidence type="ECO:0000256" key="4">
    <source>
        <dbReference type="ARBA" id="ARBA00022989"/>
    </source>
</evidence>
<keyword evidence="2" id="KW-1003">Cell membrane</keyword>
<keyword evidence="3 6" id="KW-0812">Transmembrane</keyword>
<feature type="transmembrane region" description="Helical" evidence="6">
    <location>
        <begin position="74"/>
        <end position="91"/>
    </location>
</feature>
<keyword evidence="10" id="KW-1185">Reference proteome</keyword>
<dbReference type="Proteomes" id="UP000006546">
    <property type="component" value="Chromosome"/>
</dbReference>
<dbReference type="Pfam" id="PF10035">
    <property type="entry name" value="DUF2179"/>
    <property type="match status" value="1"/>
</dbReference>
<evidence type="ECO:0000256" key="5">
    <source>
        <dbReference type="ARBA" id="ARBA00023136"/>
    </source>
</evidence>
<dbReference type="KEGG" id="tbe:Trebr_2118"/>
<dbReference type="InterPro" id="IPR022930">
    <property type="entry name" value="UPF0316"/>
</dbReference>
<evidence type="ECO:0000256" key="6">
    <source>
        <dbReference type="SAM" id="Phobius"/>
    </source>
</evidence>
<evidence type="ECO:0000256" key="2">
    <source>
        <dbReference type="ARBA" id="ARBA00022475"/>
    </source>
</evidence>
<proteinExistence type="predicted"/>
<feature type="transmembrane region" description="Helical" evidence="6">
    <location>
        <begin position="13"/>
        <end position="32"/>
    </location>
</feature>
<evidence type="ECO:0000259" key="8">
    <source>
        <dbReference type="Pfam" id="PF18955"/>
    </source>
</evidence>